<keyword evidence="4" id="KW-0964">Secreted</keyword>
<dbReference type="OrthoDB" id="5431405at2759"/>
<dbReference type="Proteomes" id="UP000745764">
    <property type="component" value="Unassembled WGS sequence"/>
</dbReference>
<feature type="compositionally biased region" description="Low complexity" evidence="10">
    <location>
        <begin position="543"/>
        <end position="556"/>
    </location>
</feature>
<dbReference type="GO" id="GO:0046872">
    <property type="term" value="F:metal ion binding"/>
    <property type="evidence" value="ECO:0007669"/>
    <property type="project" value="UniProtKB-UniRule"/>
</dbReference>
<evidence type="ECO:0000313" key="14">
    <source>
        <dbReference type="Proteomes" id="UP000745764"/>
    </source>
</evidence>
<dbReference type="Pfam" id="PF05730">
    <property type="entry name" value="CFEM"/>
    <property type="match status" value="1"/>
</dbReference>
<keyword evidence="9" id="KW-0408">Iron</keyword>
<evidence type="ECO:0000256" key="7">
    <source>
        <dbReference type="ARBA" id="ARBA00023157"/>
    </source>
</evidence>
<feature type="signal peptide" evidence="11">
    <location>
        <begin position="1"/>
        <end position="20"/>
    </location>
</feature>
<evidence type="ECO:0000256" key="11">
    <source>
        <dbReference type="SAM" id="SignalP"/>
    </source>
</evidence>
<keyword evidence="9" id="KW-0349">Heme</keyword>
<evidence type="ECO:0000256" key="2">
    <source>
        <dbReference type="ARBA" id="ARBA00004613"/>
    </source>
</evidence>
<evidence type="ECO:0000256" key="6">
    <source>
        <dbReference type="ARBA" id="ARBA00022729"/>
    </source>
</evidence>
<proteinExistence type="inferred from homology"/>
<feature type="compositionally biased region" description="Low complexity" evidence="10">
    <location>
        <begin position="890"/>
        <end position="905"/>
    </location>
</feature>
<organism evidence="13 14">
    <name type="scientific">Aureobasidium uvarum</name>
    <dbReference type="NCBI Taxonomy" id="2773716"/>
    <lineage>
        <taxon>Eukaryota</taxon>
        <taxon>Fungi</taxon>
        <taxon>Dikarya</taxon>
        <taxon>Ascomycota</taxon>
        <taxon>Pezizomycotina</taxon>
        <taxon>Dothideomycetes</taxon>
        <taxon>Dothideomycetidae</taxon>
        <taxon>Dothideales</taxon>
        <taxon>Saccotheciaceae</taxon>
        <taxon>Aureobasidium</taxon>
    </lineage>
</organism>
<evidence type="ECO:0000313" key="13">
    <source>
        <dbReference type="EMBL" id="CAD0106727.1"/>
    </source>
</evidence>
<dbReference type="EMBL" id="CAINUL010000001">
    <property type="protein sequence ID" value="CAD0106727.1"/>
    <property type="molecule type" value="Genomic_DNA"/>
</dbReference>
<feature type="region of interest" description="Disordered" evidence="10">
    <location>
        <begin position="196"/>
        <end position="219"/>
    </location>
</feature>
<sequence>MQLTSATLLVAGLAAQQASAHFPWALDAGKFSTCSNADTQCSSEQHKGYDWTGLTIGHPVTSYGANSFSGGWTCNSIKSKRDELTKRTFNNKCVSGKLPSWGSSGSSNHGAGSLSIGCSGEKNKFSISEMHISSTYNTHVDCHYNMPDGSICKHNVPCQAGGSIIKNTHVSLPSSVLIPSSSAVYSSSEFVSFSTASPETTSSEASPETTSAELPSTIPSSVDTVSSTVVISSGSIVVPGTSAPFPTGYQNQTTTQPEVGSSSEASPLESTSSSVVVPIGTGSYPSAASSVVVPVGTGSSPSSSVVIPVGTGSSPSTSTGVYANSTVVSSALTSSAASPAPSADCPGVVPSCLNTYLHNTKCANNADADCYCKDEDFINSVYQCIDAYGGSDENVSQAMSYMVGICAKAIPSNPAIITAVPSTIDIQPSSSTVNAATGSLSSAVPVGSLTSDVPAGSLTSEAPASSATDSIVYVTDVVKSTVTTCPVGETITASGSTTVLTAPSVIPTVYTTKSTITASIISSVTGALPSGESPYETLPVQTSPAEASPSEVSPAETTSSASVHVQVPHTVTLFSTQIATITSCAPEVTNCPATLKTSLIPTGSTTSNIWIPVTSAQETSPAETIPAASSGVVSSAVEVPATSAQETSRAQTTSVGVSSGISSGVISSEVPSASIPVSSGAYETSPAETTPAVSSGPSVPKTITLFSTKIDTITSCAADITNCPARTSTSLIATGVTTAPAAYETDAVPAVPEVQSTVIVTDVVKTTVTTCPVGETVTASGKTTVLTTPSVITSQITIKSTISTTVAQTQSVVSPKSSSVDAVMPSSAAVTSAPQAPKTLTIYSSVVATITSCAPDVTNCPASSTIHSTSFYAIGTTVSQAPVVPGPSEAAPATTAPAVVPSSSTQPMTTITYSSELVVPCTYTTGESQGATIPNSMTTSTIHRTLTVPQVQFITSTVGGKPTVGLTYPSAVPATTTSEAMPTSSAADAATPAVSPPAVSAASSGFAPKSSTLASTYNTPALPTGSPISYTGAGAKVGGSFAGLALAAVAAIFVL</sequence>
<comment type="caution">
    <text evidence="13">The sequence shown here is derived from an EMBL/GenBank/DDBJ whole genome shotgun (WGS) entry which is preliminary data.</text>
</comment>
<keyword evidence="9" id="KW-0479">Metal-binding</keyword>
<evidence type="ECO:0000256" key="1">
    <source>
        <dbReference type="ARBA" id="ARBA00004589"/>
    </source>
</evidence>
<keyword evidence="14" id="KW-1185">Reference proteome</keyword>
<dbReference type="PROSITE" id="PS52012">
    <property type="entry name" value="CFEM"/>
    <property type="match status" value="1"/>
</dbReference>
<feature type="region of interest" description="Disordered" evidence="10">
    <location>
        <begin position="676"/>
        <end position="698"/>
    </location>
</feature>
<feature type="non-terminal residue" evidence="13">
    <location>
        <position position="1"/>
    </location>
</feature>
<evidence type="ECO:0000256" key="3">
    <source>
        <dbReference type="ARBA" id="ARBA00010031"/>
    </source>
</evidence>
<dbReference type="GO" id="GO:0098552">
    <property type="term" value="C:side of membrane"/>
    <property type="evidence" value="ECO:0007669"/>
    <property type="project" value="UniProtKB-KW"/>
</dbReference>
<reference evidence="13" key="1">
    <citation type="submission" date="2020-06" db="EMBL/GenBank/DDBJ databases">
        <authorList>
            <person name="Onetto C."/>
        </authorList>
    </citation>
    <scope>NUCLEOTIDE SEQUENCE</scope>
</reference>
<evidence type="ECO:0000259" key="12">
    <source>
        <dbReference type="PROSITE" id="PS52012"/>
    </source>
</evidence>
<keyword evidence="7" id="KW-1015">Disulfide bond</keyword>
<comment type="similarity">
    <text evidence="3">Belongs to the RBT5 family.</text>
</comment>
<feature type="chain" id="PRO_5040297080" description="CFEM domain-containing protein" evidence="11">
    <location>
        <begin position="21"/>
        <end position="1055"/>
    </location>
</feature>
<feature type="region of interest" description="Disordered" evidence="10">
    <location>
        <begin position="886"/>
        <end position="906"/>
    </location>
</feature>
<protein>
    <recommendedName>
        <fullName evidence="12">CFEM domain-containing protein</fullName>
    </recommendedName>
</protein>
<dbReference type="InterPro" id="IPR008427">
    <property type="entry name" value="Extracellular_membr_CFEM_dom"/>
</dbReference>
<gene>
    <name evidence="13" type="ORF">AWRI4620_LOCUS982</name>
</gene>
<evidence type="ECO:0000256" key="4">
    <source>
        <dbReference type="ARBA" id="ARBA00022525"/>
    </source>
</evidence>
<comment type="subcellular location">
    <subcellularLocation>
        <location evidence="1">Membrane</location>
        <topology evidence="1">Lipid-anchor</topology>
        <topology evidence="1">GPI-anchor</topology>
    </subcellularLocation>
    <subcellularLocation>
        <location evidence="2">Secreted</location>
    </subcellularLocation>
</comment>
<feature type="region of interest" description="Disordered" evidence="10">
    <location>
        <begin position="532"/>
        <end position="559"/>
    </location>
</feature>
<evidence type="ECO:0000256" key="8">
    <source>
        <dbReference type="ARBA" id="ARBA00023288"/>
    </source>
</evidence>
<dbReference type="AlphaFoldDB" id="A0A9N8PN88"/>
<evidence type="ECO:0000256" key="9">
    <source>
        <dbReference type="PROSITE-ProRule" id="PRU01356"/>
    </source>
</evidence>
<dbReference type="GO" id="GO:0005576">
    <property type="term" value="C:extracellular region"/>
    <property type="evidence" value="ECO:0007669"/>
    <property type="project" value="UniProtKB-SubCell"/>
</dbReference>
<feature type="compositionally biased region" description="Low complexity" evidence="10">
    <location>
        <begin position="259"/>
        <end position="274"/>
    </location>
</feature>
<keyword evidence="5" id="KW-0336">GPI-anchor</keyword>
<evidence type="ECO:0000256" key="5">
    <source>
        <dbReference type="ARBA" id="ARBA00022622"/>
    </source>
</evidence>
<comment type="caution">
    <text evidence="9">Lacks conserved residue(s) required for the propagation of feature annotation.</text>
</comment>
<feature type="compositionally biased region" description="Polar residues" evidence="10">
    <location>
        <begin position="686"/>
        <end position="697"/>
    </location>
</feature>
<keyword evidence="8" id="KW-0449">Lipoprotein</keyword>
<feature type="domain" description="CFEM" evidence="12">
    <location>
        <begin position="320"/>
        <end position="433"/>
    </location>
</feature>
<keyword evidence="5" id="KW-0472">Membrane</keyword>
<keyword evidence="5" id="KW-0325">Glycoprotein</keyword>
<accession>A0A9N8PN88</accession>
<feature type="binding site" description="axial binding residue" evidence="9">
    <location>
        <position position="367"/>
    </location>
    <ligand>
        <name>heme</name>
        <dbReference type="ChEBI" id="CHEBI:30413"/>
    </ligand>
    <ligandPart>
        <name>Fe</name>
        <dbReference type="ChEBI" id="CHEBI:18248"/>
    </ligandPart>
</feature>
<name>A0A9N8PN88_9PEZI</name>
<feature type="region of interest" description="Disordered" evidence="10">
    <location>
        <begin position="242"/>
        <end position="274"/>
    </location>
</feature>
<evidence type="ECO:0000256" key="10">
    <source>
        <dbReference type="SAM" id="MobiDB-lite"/>
    </source>
</evidence>
<keyword evidence="6 11" id="KW-0732">Signal</keyword>
<feature type="compositionally biased region" description="Polar residues" evidence="10">
    <location>
        <begin position="248"/>
        <end position="258"/>
    </location>
</feature>